<dbReference type="AlphaFoldDB" id="A0A5M3MMF0"/>
<evidence type="ECO:0000313" key="2">
    <source>
        <dbReference type="EMBL" id="EIW80207.1"/>
    </source>
</evidence>
<feature type="region of interest" description="Disordered" evidence="1">
    <location>
        <begin position="46"/>
        <end position="137"/>
    </location>
</feature>
<dbReference type="KEGG" id="cput:CONPUDRAFT_73388"/>
<feature type="compositionally biased region" description="Polar residues" evidence="1">
    <location>
        <begin position="89"/>
        <end position="121"/>
    </location>
</feature>
<comment type="caution">
    <text evidence="2">The sequence shown here is derived from an EMBL/GenBank/DDBJ whole genome shotgun (WGS) entry which is preliminary data.</text>
</comment>
<protein>
    <submittedName>
        <fullName evidence="2">Uncharacterized protein</fullName>
    </submittedName>
</protein>
<dbReference type="RefSeq" id="XP_007769087.1">
    <property type="nucleotide sequence ID" value="XM_007770897.1"/>
</dbReference>
<keyword evidence="3" id="KW-1185">Reference proteome</keyword>
<dbReference type="GeneID" id="19209110"/>
<evidence type="ECO:0000313" key="3">
    <source>
        <dbReference type="Proteomes" id="UP000053558"/>
    </source>
</evidence>
<gene>
    <name evidence="2" type="ORF">CONPUDRAFT_73388</name>
</gene>
<evidence type="ECO:0000256" key="1">
    <source>
        <dbReference type="SAM" id="MobiDB-lite"/>
    </source>
</evidence>
<proteinExistence type="predicted"/>
<reference evidence="3" key="1">
    <citation type="journal article" date="2012" name="Science">
        <title>The Paleozoic origin of enzymatic lignin decomposition reconstructed from 31 fungal genomes.</title>
        <authorList>
            <person name="Floudas D."/>
            <person name="Binder M."/>
            <person name="Riley R."/>
            <person name="Barry K."/>
            <person name="Blanchette R.A."/>
            <person name="Henrissat B."/>
            <person name="Martinez A.T."/>
            <person name="Otillar R."/>
            <person name="Spatafora J.W."/>
            <person name="Yadav J.S."/>
            <person name="Aerts A."/>
            <person name="Benoit I."/>
            <person name="Boyd A."/>
            <person name="Carlson A."/>
            <person name="Copeland A."/>
            <person name="Coutinho P.M."/>
            <person name="de Vries R.P."/>
            <person name="Ferreira P."/>
            <person name="Findley K."/>
            <person name="Foster B."/>
            <person name="Gaskell J."/>
            <person name="Glotzer D."/>
            <person name="Gorecki P."/>
            <person name="Heitman J."/>
            <person name="Hesse C."/>
            <person name="Hori C."/>
            <person name="Igarashi K."/>
            <person name="Jurgens J.A."/>
            <person name="Kallen N."/>
            <person name="Kersten P."/>
            <person name="Kohler A."/>
            <person name="Kuees U."/>
            <person name="Kumar T.K.A."/>
            <person name="Kuo A."/>
            <person name="LaButti K."/>
            <person name="Larrondo L.F."/>
            <person name="Lindquist E."/>
            <person name="Ling A."/>
            <person name="Lombard V."/>
            <person name="Lucas S."/>
            <person name="Lundell T."/>
            <person name="Martin R."/>
            <person name="McLaughlin D.J."/>
            <person name="Morgenstern I."/>
            <person name="Morin E."/>
            <person name="Murat C."/>
            <person name="Nagy L.G."/>
            <person name="Nolan M."/>
            <person name="Ohm R.A."/>
            <person name="Patyshakuliyeva A."/>
            <person name="Rokas A."/>
            <person name="Ruiz-Duenas F.J."/>
            <person name="Sabat G."/>
            <person name="Salamov A."/>
            <person name="Samejima M."/>
            <person name="Schmutz J."/>
            <person name="Slot J.C."/>
            <person name="St John F."/>
            <person name="Stenlid J."/>
            <person name="Sun H."/>
            <person name="Sun S."/>
            <person name="Syed K."/>
            <person name="Tsang A."/>
            <person name="Wiebenga A."/>
            <person name="Young D."/>
            <person name="Pisabarro A."/>
            <person name="Eastwood D.C."/>
            <person name="Martin F."/>
            <person name="Cullen D."/>
            <person name="Grigoriev I.V."/>
            <person name="Hibbett D.S."/>
        </authorList>
    </citation>
    <scope>NUCLEOTIDE SEQUENCE [LARGE SCALE GENOMIC DNA]</scope>
    <source>
        <strain evidence="3">RWD-64-598 SS2</strain>
    </source>
</reference>
<organism evidence="2 3">
    <name type="scientific">Coniophora puteana (strain RWD-64-598)</name>
    <name type="common">Brown rot fungus</name>
    <dbReference type="NCBI Taxonomy" id="741705"/>
    <lineage>
        <taxon>Eukaryota</taxon>
        <taxon>Fungi</taxon>
        <taxon>Dikarya</taxon>
        <taxon>Basidiomycota</taxon>
        <taxon>Agaricomycotina</taxon>
        <taxon>Agaricomycetes</taxon>
        <taxon>Agaricomycetidae</taxon>
        <taxon>Boletales</taxon>
        <taxon>Coniophorineae</taxon>
        <taxon>Coniophoraceae</taxon>
        <taxon>Coniophora</taxon>
    </lineage>
</organism>
<dbReference type="EMBL" id="JH711579">
    <property type="protein sequence ID" value="EIW80207.1"/>
    <property type="molecule type" value="Genomic_DNA"/>
</dbReference>
<dbReference type="Proteomes" id="UP000053558">
    <property type="component" value="Unassembled WGS sequence"/>
</dbReference>
<accession>A0A5M3MMF0</accession>
<sequence length="215" mass="24052">MHLYSVFLNGTNEDGLLVQDFWTDTILNKIWGPFLWDDISYPSPPLDIDETESRTSSVLPIRTRHHSQCSPSTSRSGPRGNIRGVQGDQPPNSRSVDMPYNQTPHCAQDDFQTSNASCTSNDPPPKSLRPYISPPSRRGPVRVPLGVLYEEMPLSLAPYPRSSKLEIVPSDNDLVSPLLNIFPEGESFLLLDDEMDYMEDRLSPLPKEASGLLQL</sequence>
<name>A0A5M3MMF0_CONPW</name>